<sequence length="135" mass="15049">MPLELGMTHETTLIVQETDTARASGGETLPLVLSTPRMIGYLERTAHQVLLPHLQAGQSSVGVVVNVRHLAATPVGMAVRFRAELLEVDGRRTRFKVEAWDVVEKIAEGEHERFIIDQARFDERLAKKQQQNPAA</sequence>
<feature type="active site" evidence="1">
    <location>
        <position position="43"/>
    </location>
</feature>
<dbReference type="Gene3D" id="3.10.129.10">
    <property type="entry name" value="Hotdog Thioesterase"/>
    <property type="match status" value="1"/>
</dbReference>
<organism evidence="4 5">
    <name type="scientific">Levilinea saccharolytica</name>
    <dbReference type="NCBI Taxonomy" id="229921"/>
    <lineage>
        <taxon>Bacteria</taxon>
        <taxon>Bacillati</taxon>
        <taxon>Chloroflexota</taxon>
        <taxon>Anaerolineae</taxon>
        <taxon>Anaerolineales</taxon>
        <taxon>Anaerolineaceae</taxon>
        <taxon>Levilinea</taxon>
    </lineage>
</organism>
<feature type="binding site" evidence="2">
    <location>
        <position position="62"/>
    </location>
    <ligand>
        <name>substrate</name>
    </ligand>
</feature>
<name>A0A0P6XSL8_9CHLR</name>
<dbReference type="InterPro" id="IPR054485">
    <property type="entry name" value="FlK-like_dom"/>
</dbReference>
<feature type="active site" evidence="1">
    <location>
        <position position="35"/>
    </location>
</feature>
<dbReference type="OrthoDB" id="6902891at2"/>
<protein>
    <recommendedName>
        <fullName evidence="3">Fluoroacetyl-CoA-specific thioesterase-like domain-containing protein</fullName>
    </recommendedName>
</protein>
<dbReference type="PANTHER" id="PTHR36934">
    <property type="entry name" value="BLR0278 PROTEIN"/>
    <property type="match status" value="1"/>
</dbReference>
<evidence type="ECO:0000259" key="3">
    <source>
        <dbReference type="Pfam" id="PF22636"/>
    </source>
</evidence>
<feature type="binding site" evidence="2">
    <location>
        <position position="62"/>
    </location>
    <ligand>
        <name>CoA</name>
        <dbReference type="ChEBI" id="CHEBI:57287"/>
    </ligand>
</feature>
<dbReference type="Proteomes" id="UP000050501">
    <property type="component" value="Unassembled WGS sequence"/>
</dbReference>
<dbReference type="Pfam" id="PF22636">
    <property type="entry name" value="FlK"/>
    <property type="match status" value="1"/>
</dbReference>
<dbReference type="PANTHER" id="PTHR36934:SF1">
    <property type="entry name" value="THIOESTERASE DOMAIN-CONTAINING PROTEIN"/>
    <property type="match status" value="1"/>
</dbReference>
<dbReference type="SUPFAM" id="SSF54637">
    <property type="entry name" value="Thioesterase/thiol ester dehydrase-isomerase"/>
    <property type="match status" value="1"/>
</dbReference>
<evidence type="ECO:0000313" key="5">
    <source>
        <dbReference type="Proteomes" id="UP000050501"/>
    </source>
</evidence>
<evidence type="ECO:0000256" key="1">
    <source>
        <dbReference type="PIRSR" id="PIRSR014972-1"/>
    </source>
</evidence>
<dbReference type="InterPro" id="IPR025540">
    <property type="entry name" value="FlK"/>
</dbReference>
<dbReference type="InterPro" id="IPR029069">
    <property type="entry name" value="HotDog_dom_sf"/>
</dbReference>
<dbReference type="AlphaFoldDB" id="A0A0P6XSL8"/>
<proteinExistence type="predicted"/>
<evidence type="ECO:0000256" key="2">
    <source>
        <dbReference type="PIRSR" id="PIRSR014972-2"/>
    </source>
</evidence>
<comment type="caution">
    <text evidence="4">The sequence shown here is derived from an EMBL/GenBank/DDBJ whole genome shotgun (WGS) entry which is preliminary data.</text>
</comment>
<feature type="binding site" evidence="2">
    <location>
        <position position="113"/>
    </location>
    <ligand>
        <name>substrate</name>
    </ligand>
</feature>
<dbReference type="PATRIC" id="fig|229921.5.peg.280"/>
<dbReference type="CDD" id="cd03440">
    <property type="entry name" value="hot_dog"/>
    <property type="match status" value="1"/>
</dbReference>
<dbReference type="STRING" id="229921.ADN01_18200"/>
<dbReference type="PIRSF" id="PIRSF014972">
    <property type="entry name" value="FlK"/>
    <property type="match status" value="1"/>
</dbReference>
<evidence type="ECO:0000313" key="4">
    <source>
        <dbReference type="EMBL" id="KPL75750.1"/>
    </source>
</evidence>
<keyword evidence="5" id="KW-1185">Reference proteome</keyword>
<gene>
    <name evidence="4" type="ORF">ADN01_18200</name>
</gene>
<accession>A0A0P6XSL8</accession>
<feature type="active site" evidence="1">
    <location>
        <position position="69"/>
    </location>
</feature>
<reference evidence="4" key="1">
    <citation type="submission" date="2015-07" db="EMBL/GenBank/DDBJ databases">
        <title>Genome sequence of Levilinea saccharolytica DSM 16555.</title>
        <authorList>
            <person name="Hemp J."/>
            <person name="Ward L.M."/>
            <person name="Pace L.A."/>
            <person name="Fischer W.W."/>
        </authorList>
    </citation>
    <scope>NUCLEOTIDE SEQUENCE [LARGE SCALE GENOMIC DNA]</scope>
    <source>
        <strain evidence="4">KIBI-1</strain>
    </source>
</reference>
<dbReference type="RefSeq" id="WP_062417202.1">
    <property type="nucleotide sequence ID" value="NZ_DF967974.1"/>
</dbReference>
<dbReference type="EMBL" id="LGCM01000065">
    <property type="protein sequence ID" value="KPL75750.1"/>
    <property type="molecule type" value="Genomic_DNA"/>
</dbReference>
<feature type="domain" description="Fluoroacetyl-CoA-specific thioesterase-like" evidence="3">
    <location>
        <begin position="15"/>
        <end position="118"/>
    </location>
</feature>